<dbReference type="EMBL" id="JAEAOA010000362">
    <property type="protein sequence ID" value="KAK3576671.1"/>
    <property type="molecule type" value="Genomic_DNA"/>
</dbReference>
<comment type="caution">
    <text evidence="2">The sequence shown here is derived from an EMBL/GenBank/DDBJ whole genome shotgun (WGS) entry which is preliminary data.</text>
</comment>
<dbReference type="InterPro" id="IPR013783">
    <property type="entry name" value="Ig-like_fold"/>
</dbReference>
<gene>
    <name evidence="2" type="ORF">CHS0354_004957</name>
</gene>
<organism evidence="2 3">
    <name type="scientific">Potamilus streckersoni</name>
    <dbReference type="NCBI Taxonomy" id="2493646"/>
    <lineage>
        <taxon>Eukaryota</taxon>
        <taxon>Metazoa</taxon>
        <taxon>Spiralia</taxon>
        <taxon>Lophotrochozoa</taxon>
        <taxon>Mollusca</taxon>
        <taxon>Bivalvia</taxon>
        <taxon>Autobranchia</taxon>
        <taxon>Heteroconchia</taxon>
        <taxon>Palaeoheterodonta</taxon>
        <taxon>Unionida</taxon>
        <taxon>Unionoidea</taxon>
        <taxon>Unionidae</taxon>
        <taxon>Ambleminae</taxon>
        <taxon>Lampsilini</taxon>
        <taxon>Potamilus</taxon>
    </lineage>
</organism>
<accession>A0AAE0RNA3</accession>
<reference evidence="2" key="3">
    <citation type="submission" date="2023-05" db="EMBL/GenBank/DDBJ databases">
        <authorList>
            <person name="Smith C.H."/>
        </authorList>
    </citation>
    <scope>NUCLEOTIDE SEQUENCE</scope>
    <source>
        <strain evidence="2">CHS0354</strain>
        <tissue evidence="2">Mantle</tissue>
    </source>
</reference>
<proteinExistence type="predicted"/>
<keyword evidence="3" id="KW-1185">Reference proteome</keyword>
<sequence length="864" mass="98574">MAAANRLKNKKREGTPDKSGTPSQDALPEDQQPPSRNVIWNEEIEQLQIKEEELQKFRQPQPPSTEHKTSAASSVMVRKIKPASELNKPKPKLVTVAKPAPPDAPIKPMDYSGFSGPRYNADGSVIPHSILGNYEDFRKEAVHRGDLLDFPETHIEPISDVPTLKYEKKRKRTTPYDLIGQDESKALQNWQAKMLERKRQQGHISKLLQKDPEDLVMNQSENYRQIQEHRYMIDRTIPTIDYGKGYRVGSEFWKQQERFGDELTGINMTLTQTEKGYPPPIEHVGLSKITRNERGMTWIPGQTRAMHYPWHKSPFLEQRQKQLQKYIDELDPHKVDFEGLEVIGTNDPYIKQEKLAESPQQTSMVDDGLFEEELNHADNLDPLRDHPDVHQTPIFGPSIQFAGQPARWTGDSFSFLDKIGVEARVTFESYSGDRVTSYLAIVNDGTTAIYYDWKKKAKENPFDLVFSHVQRFYFNNSSGVILPGETMRFPFVFKSPNAGVFHEQWQFETRPTVCGGASLLVTLRGIALQEDKYRRKRLELEADLQRKQAEQVVRQLLNEIIDGLQIPNRPPTPIDSYITEEEIFQRNNPTLHYLHDAVQELKQLYKELYPPEDQVDRYWDLSVDDLKEEVLHLSEDDDRKENFLHQMNSAIARMSFLPNKPLQKQLYQAGYQLLLEAVDSIVSQSSIIRQIMGLPEKELEDISDDFKVKSDSRASRKSKTPAPPKTPAPKALSDDGSEGKGKKNADKGKVADKKAPPPAKDPKGGKLSKESTKTDLKGKTTPAASKKPPSRGATNTSMDREQTGSPTTSRPQSGITHDDPVIDKKYKEKLYVQAYNIISDTVSQMEFVFEEIIQNDSTRPTLKL</sequence>
<feature type="region of interest" description="Disordered" evidence="1">
    <location>
        <begin position="1"/>
        <end position="39"/>
    </location>
</feature>
<dbReference type="PANTHER" id="PTHR48421">
    <property type="entry name" value="MYCBP-ASSOCIATED PROTEIN"/>
    <property type="match status" value="1"/>
</dbReference>
<dbReference type="Pfam" id="PF14646">
    <property type="entry name" value="MYCBPAP"/>
    <property type="match status" value="1"/>
</dbReference>
<feature type="compositionally biased region" description="Polar residues" evidence="1">
    <location>
        <begin position="792"/>
        <end position="815"/>
    </location>
</feature>
<dbReference type="AlphaFoldDB" id="A0AAE0RNA3"/>
<feature type="region of interest" description="Disordered" evidence="1">
    <location>
        <begin position="706"/>
        <end position="823"/>
    </location>
</feature>
<evidence type="ECO:0000313" key="2">
    <source>
        <dbReference type="EMBL" id="KAK3576671.1"/>
    </source>
</evidence>
<dbReference type="InterPro" id="IPR032707">
    <property type="entry name" value="MYCBPAP"/>
</dbReference>
<feature type="region of interest" description="Disordered" evidence="1">
    <location>
        <begin position="51"/>
        <end position="75"/>
    </location>
</feature>
<name>A0AAE0RNA3_9BIVA</name>
<dbReference type="Proteomes" id="UP001195483">
    <property type="component" value="Unassembled WGS sequence"/>
</dbReference>
<protein>
    <recommendedName>
        <fullName evidence="4">MYCBP-associated protein</fullName>
    </recommendedName>
</protein>
<evidence type="ECO:0008006" key="4">
    <source>
        <dbReference type="Google" id="ProtNLM"/>
    </source>
</evidence>
<evidence type="ECO:0000256" key="1">
    <source>
        <dbReference type="SAM" id="MobiDB-lite"/>
    </source>
</evidence>
<feature type="compositionally biased region" description="Basic and acidic residues" evidence="1">
    <location>
        <begin position="737"/>
        <end position="778"/>
    </location>
</feature>
<dbReference type="PANTHER" id="PTHR48421:SF1">
    <property type="entry name" value="MYCBP-ASSOCIATED PROTEIN"/>
    <property type="match status" value="1"/>
</dbReference>
<evidence type="ECO:0000313" key="3">
    <source>
        <dbReference type="Proteomes" id="UP001195483"/>
    </source>
</evidence>
<reference evidence="2" key="2">
    <citation type="journal article" date="2021" name="Genome Biol. Evol.">
        <title>Developing a high-quality reference genome for a parasitic bivalve with doubly uniparental inheritance (Bivalvia: Unionida).</title>
        <authorList>
            <person name="Smith C.H."/>
        </authorList>
    </citation>
    <scope>NUCLEOTIDE SEQUENCE</scope>
    <source>
        <strain evidence="2">CHS0354</strain>
        <tissue evidence="2">Mantle</tissue>
    </source>
</reference>
<dbReference type="Gene3D" id="2.60.40.10">
    <property type="entry name" value="Immunoglobulins"/>
    <property type="match status" value="1"/>
</dbReference>
<reference evidence="2" key="1">
    <citation type="journal article" date="2021" name="Genome Biol. Evol.">
        <title>A High-Quality Reference Genome for a Parasitic Bivalve with Doubly Uniparental Inheritance (Bivalvia: Unionida).</title>
        <authorList>
            <person name="Smith C.H."/>
        </authorList>
    </citation>
    <scope>NUCLEOTIDE SEQUENCE</scope>
    <source>
        <strain evidence="2">CHS0354</strain>
    </source>
</reference>